<dbReference type="Gene3D" id="3.90.1580.10">
    <property type="entry name" value="paralog of FGE (formylglycine-generating enzyme)"/>
    <property type="match status" value="1"/>
</dbReference>
<evidence type="ECO:0000313" key="2">
    <source>
        <dbReference type="EMBL" id="UWZ83151.1"/>
    </source>
</evidence>
<gene>
    <name evidence="2" type="ORF">MOP44_21595</name>
</gene>
<keyword evidence="3" id="KW-1185">Reference proteome</keyword>
<dbReference type="InterPro" id="IPR051043">
    <property type="entry name" value="Sulfatase_Mod_Factor_Kinase"/>
</dbReference>
<dbReference type="PANTHER" id="PTHR23150:SF19">
    <property type="entry name" value="FORMYLGLYCINE-GENERATING ENZYME"/>
    <property type="match status" value="1"/>
</dbReference>
<dbReference type="KEGG" id="orp:MOP44_21595"/>
<reference evidence="2" key="1">
    <citation type="submission" date="2021-04" db="EMBL/GenBank/DDBJ databases">
        <title>Phylogenetic analysis of Acidobacteriaceae.</title>
        <authorList>
            <person name="Qiu L."/>
            <person name="Zhang Q."/>
        </authorList>
    </citation>
    <scope>NUCLEOTIDE SEQUENCE</scope>
    <source>
        <strain evidence="2">DSM 25168</strain>
    </source>
</reference>
<dbReference type="GO" id="GO:0120147">
    <property type="term" value="F:formylglycine-generating oxidase activity"/>
    <property type="evidence" value="ECO:0007669"/>
    <property type="project" value="TreeGrafter"/>
</dbReference>
<evidence type="ECO:0000259" key="1">
    <source>
        <dbReference type="Pfam" id="PF03781"/>
    </source>
</evidence>
<evidence type="ECO:0000313" key="3">
    <source>
        <dbReference type="Proteomes" id="UP001059380"/>
    </source>
</evidence>
<dbReference type="SUPFAM" id="SSF56436">
    <property type="entry name" value="C-type lectin-like"/>
    <property type="match status" value="1"/>
</dbReference>
<dbReference type="PANTHER" id="PTHR23150">
    <property type="entry name" value="SULFATASE MODIFYING FACTOR 1, 2"/>
    <property type="match status" value="1"/>
</dbReference>
<dbReference type="Proteomes" id="UP001059380">
    <property type="component" value="Chromosome"/>
</dbReference>
<dbReference type="RefSeq" id="WP_260792485.1">
    <property type="nucleotide sequence ID" value="NZ_CP093313.1"/>
</dbReference>
<feature type="domain" description="Sulfatase-modifying factor enzyme-like" evidence="1">
    <location>
        <begin position="489"/>
        <end position="750"/>
    </location>
</feature>
<accession>A0A9J7BKG4</accession>
<proteinExistence type="predicted"/>
<dbReference type="Pfam" id="PF03781">
    <property type="entry name" value="FGE-sulfatase"/>
    <property type="match status" value="1"/>
</dbReference>
<dbReference type="AlphaFoldDB" id="A0A9J7BKG4"/>
<name>A0A9J7BKG4_9BACT</name>
<dbReference type="EMBL" id="CP093313">
    <property type="protein sequence ID" value="UWZ83151.1"/>
    <property type="molecule type" value="Genomic_DNA"/>
</dbReference>
<dbReference type="InterPro" id="IPR016187">
    <property type="entry name" value="CTDL_fold"/>
</dbReference>
<organism evidence="2 3">
    <name type="scientific">Occallatibacter riparius</name>
    <dbReference type="NCBI Taxonomy" id="1002689"/>
    <lineage>
        <taxon>Bacteria</taxon>
        <taxon>Pseudomonadati</taxon>
        <taxon>Acidobacteriota</taxon>
        <taxon>Terriglobia</taxon>
        <taxon>Terriglobales</taxon>
        <taxon>Acidobacteriaceae</taxon>
        <taxon>Occallatibacter</taxon>
    </lineage>
</organism>
<protein>
    <submittedName>
        <fullName evidence="2">Formylglycine-generating enzyme family protein</fullName>
    </submittedName>
</protein>
<sequence>MLDGDEPVITVPRKIRWAVGFLFVSAAFALLSFAQDSHYSPHGQQIPPPECFTIKGAWEGGYSPCNPGSHQAWLHDITHWRMERRVRVGYDPARYMMPELKWTQSSFMQPQMMVHDRYFYDPVAGKYTVDRYLDDLEKRYGGIDAVLIWATYPNMGIDDRNQLDMVRSMPGGVEGVRKMVADFHRRGVRVLFPMMMWDQGTRQPDKPWPDALAELMKEIGADGVNGDTQDGVPLAFSLAAEKIGHPLAFEPEGGPHDEGISWNVMTWGQYTFQFVPTVDRYRWLEPRHMVNIQGRWNRDKTDDLQFAFFNGEGWESWENVWGIWNGVTPRDGEATRRVAAIERGIAQFLVSQDWEPFYPMHRYGVFASRWPLGGRTAFTIVNRNDYAVEGRQISLPHKDGMRYFDLYHGEELKPETEAGADVLSFVTEAHAYGAILAQPGEPDEGTRALMAKMKQMTAQPLASYSHEWRALGQQLVEIAPTAPAATAPDGMVRIPGGDWLFKVEGIEIEGDNDAGVDVQYPWEDSARRFHEHPMQIKPFYMDKFPVTNAEFKKFLDASHYHPTDDLNFLKDWKDGTYPDGAAKKPVTWVSLEDARAYAKWAGKRLPHEWEWQFAAQGTDNRIFPWGECDWLAPITAGGPFACPWQKDPADAPAPVPDKERVMAAASDVDAHPHGASPFGVMDMVGNVWQWTDEYVDDHTRAAILRGGSHYEPQGSIWYFPQAYRNSQHGKLLLMGPSYDRSGALGFRCVKDAQ</sequence>
<dbReference type="InterPro" id="IPR042095">
    <property type="entry name" value="SUMF_sf"/>
</dbReference>
<dbReference type="InterPro" id="IPR005532">
    <property type="entry name" value="SUMF_dom"/>
</dbReference>